<dbReference type="InterPro" id="IPR023296">
    <property type="entry name" value="Glyco_hydro_beta-prop_sf"/>
</dbReference>
<dbReference type="CDD" id="cd18609">
    <property type="entry name" value="GH32-like"/>
    <property type="match status" value="1"/>
</dbReference>
<comment type="similarity">
    <text evidence="1">Belongs to the glycosyl hydrolase 32 family.</text>
</comment>
<protein>
    <recommendedName>
        <fullName evidence="2">beta-fructofuranosidase</fullName>
        <ecNumber evidence="2">3.2.1.26</ecNumber>
    </recommendedName>
</protein>
<sequence length="317" mass="35038">MAFHLPDHWVWDFWLADDGESYHLFYLHAPKSLGNPDLRHRNARIGRATSTDLRNWTDHGQIFNAGPEGSFDGSATWTGSVVRGPDNLWRLFYTGSRFLSPDTVANIETVGLATSPDLVTWTKQPGPVCVADPDHYETLGTSSWPEEAWRDPWVYWRQADQRWHMLTTARGKHGSEPDRGIMGHAVSIDLKTWTVNEPIGHVGSGFAHLEVFQIVEVAGQRHLVFCCDTAKLCGARVGQTGGIWSLPVGDLPGPVDFSAARLLVDETLYAGRISFDRDGQPCLLAFHNVTENGSFRGGICDPLPITSGADGYLRVAS</sequence>
<evidence type="ECO:0000256" key="4">
    <source>
        <dbReference type="ARBA" id="ARBA00023295"/>
    </source>
</evidence>
<evidence type="ECO:0000313" key="7">
    <source>
        <dbReference type="Proteomes" id="UP000194474"/>
    </source>
</evidence>
<dbReference type="RefSeq" id="WP_086470501.1">
    <property type="nucleotide sequence ID" value="NZ_FXWK01000001.1"/>
</dbReference>
<dbReference type="EC" id="3.2.1.26" evidence="2"/>
<keyword evidence="4" id="KW-0326">Glycosidase</keyword>
<evidence type="ECO:0000256" key="3">
    <source>
        <dbReference type="ARBA" id="ARBA00022801"/>
    </source>
</evidence>
<evidence type="ECO:0000259" key="5">
    <source>
        <dbReference type="Pfam" id="PF00251"/>
    </source>
</evidence>
<dbReference type="InterPro" id="IPR051214">
    <property type="entry name" value="GH32_Enzymes"/>
</dbReference>
<dbReference type="Gene3D" id="2.115.10.20">
    <property type="entry name" value="Glycosyl hydrolase domain, family 43"/>
    <property type="match status" value="1"/>
</dbReference>
<dbReference type="GO" id="GO:0004564">
    <property type="term" value="F:beta-fructofuranosidase activity"/>
    <property type="evidence" value="ECO:0007669"/>
    <property type="project" value="UniProtKB-EC"/>
</dbReference>
<proteinExistence type="inferred from homology"/>
<dbReference type="OrthoDB" id="7064503at2"/>
<dbReference type="PANTHER" id="PTHR43101:SF1">
    <property type="entry name" value="BETA-FRUCTOSIDASE"/>
    <property type="match status" value="1"/>
</dbReference>
<dbReference type="PANTHER" id="PTHR43101">
    <property type="entry name" value="BETA-FRUCTOSIDASE"/>
    <property type="match status" value="1"/>
</dbReference>
<reference evidence="7" key="1">
    <citation type="submission" date="2017-04" db="EMBL/GenBank/DDBJ databases">
        <authorList>
            <person name="Varghese N."/>
            <person name="Submissions S."/>
        </authorList>
    </citation>
    <scope>NUCLEOTIDE SEQUENCE [LARGE SCALE GENOMIC DNA]</scope>
</reference>
<dbReference type="SUPFAM" id="SSF75005">
    <property type="entry name" value="Arabinanase/levansucrase/invertase"/>
    <property type="match status" value="1"/>
</dbReference>
<dbReference type="AlphaFoldDB" id="A0A1Y6FHY5"/>
<dbReference type="Pfam" id="PF00251">
    <property type="entry name" value="Glyco_hydro_32N"/>
    <property type="match status" value="1"/>
</dbReference>
<accession>A0A1Y6FHY5</accession>
<name>A0A1Y6FHY5_9HYPH</name>
<dbReference type="InterPro" id="IPR001362">
    <property type="entry name" value="Glyco_hydro_32"/>
</dbReference>
<evidence type="ECO:0000256" key="1">
    <source>
        <dbReference type="ARBA" id="ARBA00009902"/>
    </source>
</evidence>
<dbReference type="Proteomes" id="UP000194474">
    <property type="component" value="Unassembled WGS sequence"/>
</dbReference>
<feature type="domain" description="Glycosyl hydrolase family 32 N-terminal" evidence="5">
    <location>
        <begin position="20"/>
        <end position="227"/>
    </location>
</feature>
<keyword evidence="7" id="KW-1185">Reference proteome</keyword>
<evidence type="ECO:0000256" key="2">
    <source>
        <dbReference type="ARBA" id="ARBA00012758"/>
    </source>
</evidence>
<dbReference type="GO" id="GO:0005975">
    <property type="term" value="P:carbohydrate metabolic process"/>
    <property type="evidence" value="ECO:0007669"/>
    <property type="project" value="InterPro"/>
</dbReference>
<dbReference type="EMBL" id="FXWK01000001">
    <property type="protein sequence ID" value="SMQ73171.1"/>
    <property type="molecule type" value="Genomic_DNA"/>
</dbReference>
<dbReference type="SMART" id="SM00640">
    <property type="entry name" value="Glyco_32"/>
    <property type="match status" value="1"/>
</dbReference>
<keyword evidence="3" id="KW-0378">Hydrolase</keyword>
<evidence type="ECO:0000313" key="6">
    <source>
        <dbReference type="EMBL" id="SMQ73171.1"/>
    </source>
</evidence>
<organism evidence="6 7">
    <name type="scientific">Devosia lucknowensis</name>
    <dbReference type="NCBI Taxonomy" id="1096929"/>
    <lineage>
        <taxon>Bacteria</taxon>
        <taxon>Pseudomonadati</taxon>
        <taxon>Pseudomonadota</taxon>
        <taxon>Alphaproteobacteria</taxon>
        <taxon>Hyphomicrobiales</taxon>
        <taxon>Devosiaceae</taxon>
        <taxon>Devosia</taxon>
    </lineage>
</organism>
<gene>
    <name evidence="6" type="ORF">SAMN06295905_2264</name>
</gene>
<dbReference type="InterPro" id="IPR013148">
    <property type="entry name" value="Glyco_hydro_32_N"/>
</dbReference>